<gene>
    <name evidence="1" type="ORF">A3J59_00595</name>
</gene>
<proteinExistence type="predicted"/>
<organism evidence="1 2">
    <name type="scientific">Candidatus Buchananbacteria bacterium RIFCSPHIGHO2_02_FULL_56_16</name>
    <dbReference type="NCBI Taxonomy" id="1797542"/>
    <lineage>
        <taxon>Bacteria</taxon>
        <taxon>Candidatus Buchananiibacteriota</taxon>
    </lineage>
</organism>
<dbReference type="EMBL" id="MHIL01000026">
    <property type="protein sequence ID" value="OGY50981.1"/>
    <property type="molecule type" value="Genomic_DNA"/>
</dbReference>
<name>A0A1G1YFF5_9BACT</name>
<sequence length="95" mass="11299">MLRIDQPESMRALLGKRSTVKPPAYDWQDLALRIIDELGIPPKKRNAVFRVCKQHPKRVIEKALNDTKELVKVGERWRYFFKVIENKERPLETKK</sequence>
<protein>
    <submittedName>
        <fullName evidence="1">Uncharacterized protein</fullName>
    </submittedName>
</protein>
<evidence type="ECO:0000313" key="1">
    <source>
        <dbReference type="EMBL" id="OGY50981.1"/>
    </source>
</evidence>
<dbReference type="AlphaFoldDB" id="A0A1G1YFF5"/>
<accession>A0A1G1YFF5</accession>
<comment type="caution">
    <text evidence="1">The sequence shown here is derived from an EMBL/GenBank/DDBJ whole genome shotgun (WGS) entry which is preliminary data.</text>
</comment>
<evidence type="ECO:0000313" key="2">
    <source>
        <dbReference type="Proteomes" id="UP000177310"/>
    </source>
</evidence>
<reference evidence="1 2" key="1">
    <citation type="journal article" date="2016" name="Nat. Commun.">
        <title>Thousands of microbial genomes shed light on interconnected biogeochemical processes in an aquifer system.</title>
        <authorList>
            <person name="Anantharaman K."/>
            <person name="Brown C.T."/>
            <person name="Hug L.A."/>
            <person name="Sharon I."/>
            <person name="Castelle C.J."/>
            <person name="Probst A.J."/>
            <person name="Thomas B.C."/>
            <person name="Singh A."/>
            <person name="Wilkins M.J."/>
            <person name="Karaoz U."/>
            <person name="Brodie E.L."/>
            <person name="Williams K.H."/>
            <person name="Hubbard S.S."/>
            <person name="Banfield J.F."/>
        </authorList>
    </citation>
    <scope>NUCLEOTIDE SEQUENCE [LARGE SCALE GENOMIC DNA]</scope>
</reference>
<dbReference type="Proteomes" id="UP000177310">
    <property type="component" value="Unassembled WGS sequence"/>
</dbReference>